<dbReference type="PANTHER" id="PTHR19278">
    <property type="entry name" value="OROTATE PHOSPHORIBOSYLTRANSFERASE"/>
    <property type="match status" value="1"/>
</dbReference>
<evidence type="ECO:0000256" key="2">
    <source>
        <dbReference type="ARBA" id="ARBA00022975"/>
    </source>
</evidence>
<dbReference type="CDD" id="cd06223">
    <property type="entry name" value="PRTases_typeI"/>
    <property type="match status" value="1"/>
</dbReference>
<dbReference type="AlphaFoldDB" id="A0A6S6SLN3"/>
<accession>A0A6S6SLN3</accession>
<proteinExistence type="predicted"/>
<dbReference type="SUPFAM" id="SSF53271">
    <property type="entry name" value="PRTase-like"/>
    <property type="match status" value="1"/>
</dbReference>
<feature type="domain" description="Phosphoribosyltransferase" evidence="3">
    <location>
        <begin position="38"/>
        <end position="180"/>
    </location>
</feature>
<protein>
    <recommendedName>
        <fullName evidence="3">Phosphoribosyltransferase domain-containing protein</fullName>
    </recommendedName>
</protein>
<name>A0A6S6SLN3_9BACT</name>
<dbReference type="EMBL" id="CACVAW010000044">
    <property type="protein sequence ID" value="CAA6811158.1"/>
    <property type="molecule type" value="Genomic_DNA"/>
</dbReference>
<evidence type="ECO:0000313" key="4">
    <source>
        <dbReference type="EMBL" id="CAA6811158.1"/>
    </source>
</evidence>
<evidence type="ECO:0000256" key="1">
    <source>
        <dbReference type="ARBA" id="ARBA00004725"/>
    </source>
</evidence>
<dbReference type="GO" id="GO:0006222">
    <property type="term" value="P:UMP biosynthetic process"/>
    <property type="evidence" value="ECO:0007669"/>
    <property type="project" value="TreeGrafter"/>
</dbReference>
<dbReference type="InterPro" id="IPR029057">
    <property type="entry name" value="PRTase-like"/>
</dbReference>
<reference evidence="4" key="1">
    <citation type="submission" date="2020-01" db="EMBL/GenBank/DDBJ databases">
        <authorList>
            <person name="Meier V. D."/>
            <person name="Meier V D."/>
        </authorList>
    </citation>
    <scope>NUCLEOTIDE SEQUENCE</scope>
    <source>
        <strain evidence="4">HLG_WM_MAG_12</strain>
    </source>
</reference>
<dbReference type="GO" id="GO:0019856">
    <property type="term" value="P:pyrimidine nucleobase biosynthetic process"/>
    <property type="evidence" value="ECO:0007669"/>
    <property type="project" value="TreeGrafter"/>
</dbReference>
<comment type="pathway">
    <text evidence="1">Pyrimidine metabolism; UMP biosynthesis via de novo pathway.</text>
</comment>
<dbReference type="PANTHER" id="PTHR19278:SF9">
    <property type="entry name" value="URIDINE 5'-MONOPHOSPHATE SYNTHASE"/>
    <property type="match status" value="1"/>
</dbReference>
<gene>
    <name evidence="4" type="ORF">HELGO_WM6406</name>
</gene>
<keyword evidence="2" id="KW-0665">Pyrimidine biosynthesis</keyword>
<sequence length="226" mass="25662">MNSLVDLMIQHKTVGIKEEGFTLKSGKTSYWYVNCRNLSKTRKVLNDTAKLVVDYLNNNNLLNNIDYVLGVPEGGTLLGHEVSRLLIEDKSIKDNIYSLRSTPKKHGDPANKYWTNANVPKSVILLEDVTSTGGSVIELAKTLKSMNIEVKLILSLVDRLQLDPKTNKTVKENMKNEKLDFKSILTAKDFLSKIVNAFDDNRVIKDKINKEYYQDFKENSPIKLVL</sequence>
<dbReference type="Pfam" id="PF00156">
    <property type="entry name" value="Pribosyltran"/>
    <property type="match status" value="1"/>
</dbReference>
<dbReference type="Gene3D" id="3.40.50.2020">
    <property type="match status" value="1"/>
</dbReference>
<dbReference type="InterPro" id="IPR000836">
    <property type="entry name" value="PRTase_dom"/>
</dbReference>
<evidence type="ECO:0000259" key="3">
    <source>
        <dbReference type="Pfam" id="PF00156"/>
    </source>
</evidence>
<dbReference type="GO" id="GO:0004588">
    <property type="term" value="F:orotate phosphoribosyltransferase activity"/>
    <property type="evidence" value="ECO:0007669"/>
    <property type="project" value="TreeGrafter"/>
</dbReference>
<organism evidence="4">
    <name type="scientific">uncultured Campylobacterales bacterium</name>
    <dbReference type="NCBI Taxonomy" id="352960"/>
    <lineage>
        <taxon>Bacteria</taxon>
        <taxon>Pseudomonadati</taxon>
        <taxon>Campylobacterota</taxon>
        <taxon>Epsilonproteobacteria</taxon>
        <taxon>Campylobacterales</taxon>
        <taxon>environmental samples</taxon>
    </lineage>
</organism>